<name>A0A2P2QY27_RHIMU</name>
<dbReference type="AlphaFoldDB" id="A0A2P2QY27"/>
<proteinExistence type="predicted"/>
<sequence length="35" mass="4090">MAIMFSKKKKNSNMKAYPLDVLCHYKVLSVFIHFG</sequence>
<protein>
    <submittedName>
        <fullName evidence="1">Uncharacterized protein</fullName>
    </submittedName>
</protein>
<organism evidence="1">
    <name type="scientific">Rhizophora mucronata</name>
    <name type="common">Asiatic mangrove</name>
    <dbReference type="NCBI Taxonomy" id="61149"/>
    <lineage>
        <taxon>Eukaryota</taxon>
        <taxon>Viridiplantae</taxon>
        <taxon>Streptophyta</taxon>
        <taxon>Embryophyta</taxon>
        <taxon>Tracheophyta</taxon>
        <taxon>Spermatophyta</taxon>
        <taxon>Magnoliopsida</taxon>
        <taxon>eudicotyledons</taxon>
        <taxon>Gunneridae</taxon>
        <taxon>Pentapetalae</taxon>
        <taxon>rosids</taxon>
        <taxon>fabids</taxon>
        <taxon>Malpighiales</taxon>
        <taxon>Rhizophoraceae</taxon>
        <taxon>Rhizophora</taxon>
    </lineage>
</organism>
<reference evidence="1" key="1">
    <citation type="submission" date="2018-02" db="EMBL/GenBank/DDBJ databases">
        <title>Rhizophora mucronata_Transcriptome.</title>
        <authorList>
            <person name="Meera S.P."/>
            <person name="Sreeshan A."/>
            <person name="Augustine A."/>
        </authorList>
    </citation>
    <scope>NUCLEOTIDE SEQUENCE</scope>
    <source>
        <tissue evidence="1">Leaf</tissue>
    </source>
</reference>
<dbReference type="EMBL" id="GGEC01091290">
    <property type="protein sequence ID" value="MBX71774.1"/>
    <property type="molecule type" value="Transcribed_RNA"/>
</dbReference>
<accession>A0A2P2QY27</accession>
<evidence type="ECO:0000313" key="1">
    <source>
        <dbReference type="EMBL" id="MBX71774.1"/>
    </source>
</evidence>